<proteinExistence type="inferred from homology"/>
<dbReference type="Proteomes" id="UP000318864">
    <property type="component" value="Unassembled WGS sequence"/>
</dbReference>
<comment type="similarity">
    <text evidence="3 14">Belongs to the GHMP kinase family. Archaeal shikimate kinase subfamily.</text>
</comment>
<evidence type="ECO:0000256" key="10">
    <source>
        <dbReference type="ARBA" id="ARBA00022777"/>
    </source>
</evidence>
<dbReference type="NCBIfam" id="TIGR01920">
    <property type="entry name" value="Shik_kin_archae"/>
    <property type="match status" value="1"/>
</dbReference>
<evidence type="ECO:0000256" key="8">
    <source>
        <dbReference type="ARBA" id="ARBA00022679"/>
    </source>
</evidence>
<dbReference type="PANTHER" id="PTHR20861:SF3">
    <property type="entry name" value="SHIKIMATE KINASE"/>
    <property type="match status" value="1"/>
</dbReference>
<dbReference type="PIRSF" id="PIRSF005758">
    <property type="entry name" value="Shikimt_kin_arch"/>
    <property type="match status" value="1"/>
</dbReference>
<accession>A0A4S3TIX8</accession>
<evidence type="ECO:0000259" key="16">
    <source>
        <dbReference type="Pfam" id="PF00288"/>
    </source>
</evidence>
<evidence type="ECO:0000313" key="18">
    <source>
        <dbReference type="Proteomes" id="UP000318864"/>
    </source>
</evidence>
<keyword evidence="7 14" id="KW-0028">Amino-acid biosynthesis</keyword>
<organism evidence="17 18">
    <name type="scientific">Salinadaptatus halalkaliphilus</name>
    <dbReference type="NCBI Taxonomy" id="2419781"/>
    <lineage>
        <taxon>Archaea</taxon>
        <taxon>Methanobacteriati</taxon>
        <taxon>Methanobacteriota</taxon>
        <taxon>Stenosarchaea group</taxon>
        <taxon>Halobacteria</taxon>
        <taxon>Halobacteriales</taxon>
        <taxon>Natrialbaceae</taxon>
        <taxon>Salinadaptatus</taxon>
    </lineage>
</organism>
<keyword evidence="10 14" id="KW-0418">Kinase</keyword>
<keyword evidence="12 14" id="KW-0057">Aromatic amino acid biosynthesis</keyword>
<evidence type="ECO:0000256" key="2">
    <source>
        <dbReference type="ARBA" id="ARBA00004842"/>
    </source>
</evidence>
<comment type="pathway">
    <text evidence="2 14">Metabolic intermediate biosynthesis; chorismate biosynthesis; chorismate from D-erythrose 4-phosphate and phosphoenolpyruvate: step 5/7.</text>
</comment>
<dbReference type="InterPro" id="IPR010189">
    <property type="entry name" value="SK_arc"/>
</dbReference>
<dbReference type="GO" id="GO:0009423">
    <property type="term" value="P:chorismate biosynthetic process"/>
    <property type="evidence" value="ECO:0007669"/>
    <property type="project" value="UniProtKB-UniRule"/>
</dbReference>
<evidence type="ECO:0000256" key="5">
    <source>
        <dbReference type="ARBA" id="ARBA00013853"/>
    </source>
</evidence>
<evidence type="ECO:0000256" key="12">
    <source>
        <dbReference type="ARBA" id="ARBA00023141"/>
    </source>
</evidence>
<dbReference type="PANTHER" id="PTHR20861">
    <property type="entry name" value="HOMOSERINE/4-DIPHOSPHOCYTIDYL-2-C-METHYL-D-ERYTHRITOL KINASE"/>
    <property type="match status" value="1"/>
</dbReference>
<dbReference type="Pfam" id="PF00288">
    <property type="entry name" value="GHMP_kinases_N"/>
    <property type="match status" value="1"/>
</dbReference>
<dbReference type="GO" id="GO:0005737">
    <property type="term" value="C:cytoplasm"/>
    <property type="evidence" value="ECO:0007669"/>
    <property type="project" value="UniProtKB-SubCell"/>
</dbReference>
<feature type="region of interest" description="Disordered" evidence="15">
    <location>
        <begin position="120"/>
        <end position="139"/>
    </location>
</feature>
<dbReference type="HAMAP" id="MF_00370">
    <property type="entry name" value="Shik_kinase_arch"/>
    <property type="match status" value="1"/>
</dbReference>
<evidence type="ECO:0000256" key="14">
    <source>
        <dbReference type="HAMAP-Rule" id="MF_00370"/>
    </source>
</evidence>
<evidence type="ECO:0000313" key="17">
    <source>
        <dbReference type="EMBL" id="THE63520.1"/>
    </source>
</evidence>
<evidence type="ECO:0000256" key="9">
    <source>
        <dbReference type="ARBA" id="ARBA00022741"/>
    </source>
</evidence>
<dbReference type="AlphaFoldDB" id="A0A4S3TIX8"/>
<name>A0A4S3TIX8_9EURY</name>
<keyword evidence="11 14" id="KW-0067">ATP-binding</keyword>
<evidence type="ECO:0000256" key="1">
    <source>
        <dbReference type="ARBA" id="ARBA00004496"/>
    </source>
</evidence>
<sequence length="315" mass="33167">MKGRAAAPAAGTILCAFATGYGSAFGIDKYGTATVELDNSGTVTGAVKGKSNIDTTLIERCAERCIERFGDGEGATVTTDSDIPMAAGLKSSSVVANASVLATLDALDVAILDATTQNGVRSDGGQRRITGQNDATSTNDADHSVTMLEATRIGVNAARDANVTTTGAFDDATASMFGGVTVTDNSEDELIQRDTIDWDVLVWTPPKQAFSSEVDHDRCKQLAPVADEILDMVVEGRYKEAMMLNGFAFCTALRFTAEPILEALPATKGVSLSGSGPSFVAVGERESLESVKEKWELREGSVWFTTTVEDGARIL</sequence>
<evidence type="ECO:0000256" key="11">
    <source>
        <dbReference type="ARBA" id="ARBA00022840"/>
    </source>
</evidence>
<evidence type="ECO:0000256" key="3">
    <source>
        <dbReference type="ARBA" id="ARBA00010202"/>
    </source>
</evidence>
<dbReference type="SUPFAM" id="SSF54211">
    <property type="entry name" value="Ribosomal protein S5 domain 2-like"/>
    <property type="match status" value="1"/>
</dbReference>
<dbReference type="EC" id="2.7.1.71" evidence="4 14"/>
<evidence type="ECO:0000256" key="6">
    <source>
        <dbReference type="ARBA" id="ARBA00022490"/>
    </source>
</evidence>
<protein>
    <recommendedName>
        <fullName evidence="5 14">Shikimate kinase</fullName>
        <shortName evidence="14">SK</shortName>
        <ecNumber evidence="4 14">2.7.1.71</ecNumber>
    </recommendedName>
</protein>
<feature type="compositionally biased region" description="Polar residues" evidence="15">
    <location>
        <begin position="129"/>
        <end position="139"/>
    </location>
</feature>
<evidence type="ECO:0000256" key="13">
    <source>
        <dbReference type="ARBA" id="ARBA00048567"/>
    </source>
</evidence>
<comment type="subcellular location">
    <subcellularLocation>
        <location evidence="1 14">Cytoplasm</location>
    </subcellularLocation>
</comment>
<dbReference type="GO" id="GO:0005524">
    <property type="term" value="F:ATP binding"/>
    <property type="evidence" value="ECO:0007669"/>
    <property type="project" value="UniProtKB-UniRule"/>
</dbReference>
<dbReference type="EMBL" id="RBZW01000058">
    <property type="protein sequence ID" value="THE63520.1"/>
    <property type="molecule type" value="Genomic_DNA"/>
</dbReference>
<keyword evidence="8 14" id="KW-0808">Transferase</keyword>
<evidence type="ECO:0000256" key="15">
    <source>
        <dbReference type="SAM" id="MobiDB-lite"/>
    </source>
</evidence>
<dbReference type="InterPro" id="IPR006204">
    <property type="entry name" value="GHMP_kinase_N_dom"/>
</dbReference>
<dbReference type="InterPro" id="IPR020568">
    <property type="entry name" value="Ribosomal_Su5_D2-typ_SF"/>
</dbReference>
<dbReference type="InterPro" id="IPR014721">
    <property type="entry name" value="Ribsml_uS5_D2-typ_fold_subgr"/>
</dbReference>
<comment type="caution">
    <text evidence="17">The sequence shown here is derived from an EMBL/GenBank/DDBJ whole genome shotgun (WGS) entry which is preliminary data.</text>
</comment>
<evidence type="ECO:0000256" key="4">
    <source>
        <dbReference type="ARBA" id="ARBA00012154"/>
    </source>
</evidence>
<keyword evidence="6 14" id="KW-0963">Cytoplasm</keyword>
<reference evidence="17 18" key="1">
    <citation type="submission" date="2018-10" db="EMBL/GenBank/DDBJ databases">
        <title>Natronolimnobius sp. XQ-INN 246 isolated from Inner Mongolia Autonomous Region of China.</title>
        <authorList>
            <person name="Xue Q."/>
        </authorList>
    </citation>
    <scope>NUCLEOTIDE SEQUENCE [LARGE SCALE GENOMIC DNA]</scope>
    <source>
        <strain evidence="17 18">XQ-INN 246</strain>
    </source>
</reference>
<dbReference type="GO" id="GO:0004765">
    <property type="term" value="F:shikimate kinase activity"/>
    <property type="evidence" value="ECO:0007669"/>
    <property type="project" value="UniProtKB-UniRule"/>
</dbReference>
<gene>
    <name evidence="14" type="primary">aroK</name>
    <name evidence="17" type="ORF">D8Y22_16965</name>
</gene>
<feature type="domain" description="GHMP kinase N-terminal" evidence="16">
    <location>
        <begin position="57"/>
        <end position="111"/>
    </location>
</feature>
<evidence type="ECO:0000256" key="7">
    <source>
        <dbReference type="ARBA" id="ARBA00022605"/>
    </source>
</evidence>
<dbReference type="GO" id="GO:0008652">
    <property type="term" value="P:amino acid biosynthetic process"/>
    <property type="evidence" value="ECO:0007669"/>
    <property type="project" value="UniProtKB-KW"/>
</dbReference>
<keyword evidence="18" id="KW-1185">Reference proteome</keyword>
<comment type="caution">
    <text evidence="14">Lacks conserved residue(s) required for the propagation of feature annotation.</text>
</comment>
<dbReference type="GO" id="GO:0009073">
    <property type="term" value="P:aromatic amino acid family biosynthetic process"/>
    <property type="evidence" value="ECO:0007669"/>
    <property type="project" value="UniProtKB-KW"/>
</dbReference>
<keyword evidence="9 14" id="KW-0547">Nucleotide-binding</keyword>
<dbReference type="OrthoDB" id="9602at2157"/>
<comment type="catalytic activity">
    <reaction evidence="13 14">
        <text>shikimate + ATP = 3-phosphoshikimate + ADP + H(+)</text>
        <dbReference type="Rhea" id="RHEA:13121"/>
        <dbReference type="ChEBI" id="CHEBI:15378"/>
        <dbReference type="ChEBI" id="CHEBI:30616"/>
        <dbReference type="ChEBI" id="CHEBI:36208"/>
        <dbReference type="ChEBI" id="CHEBI:145989"/>
        <dbReference type="ChEBI" id="CHEBI:456216"/>
        <dbReference type="EC" id="2.7.1.71"/>
    </reaction>
</comment>
<dbReference type="UniPathway" id="UPA00053">
    <property type="reaction ID" value="UER00088"/>
</dbReference>
<dbReference type="RefSeq" id="WP_141465862.1">
    <property type="nucleotide sequence ID" value="NZ_RBZW01000058.1"/>
</dbReference>
<dbReference type="Gene3D" id="3.30.230.10">
    <property type="match status" value="1"/>
</dbReference>